<sequence>MISSLVAWLFNLIARLPLSALHRLGAALGRLTYRLSDKYAERMRENLGHAWKGRPQADFRKVLNASIVETGKGAAELLWIWCRPLAEVTASVKACYGWEHIEAARARGKGVIFLTPHLGCFDVSALYVAEHMPLTVLYRPPKLIWLEHVMRSGRERAQLRLARTDVGGVRQLYKALKRAEAIGLLPDQVPGNGEGEWADFFGRPAYTMTLIGRLVKSSGASVVMTSAERLTHGSGYILRFTPLDFVVDLPISRQVNAALEELVLMNPAQYLWSYNRYKIPAGIKPAITQDVNPI</sequence>
<evidence type="ECO:0000256" key="3">
    <source>
        <dbReference type="ARBA" id="ARBA00022519"/>
    </source>
</evidence>
<keyword evidence="3" id="KW-0997">Cell inner membrane</keyword>
<organism evidence="7 8">
    <name type="scientific">Candidatus Nitrotoga arctica</name>
    <dbReference type="NCBI Taxonomy" id="453162"/>
    <lineage>
        <taxon>Bacteria</taxon>
        <taxon>Pseudomonadati</taxon>
        <taxon>Pseudomonadota</taxon>
        <taxon>Betaproteobacteria</taxon>
        <taxon>Nitrosomonadales</taxon>
        <taxon>Gallionellaceae</taxon>
        <taxon>Candidatus Nitrotoga</taxon>
    </lineage>
</organism>
<dbReference type="CDD" id="cd07984">
    <property type="entry name" value="LPLAT_LABLAT-like"/>
    <property type="match status" value="1"/>
</dbReference>
<dbReference type="Proteomes" id="UP000839052">
    <property type="component" value="Chromosome"/>
</dbReference>
<dbReference type="InterPro" id="IPR004960">
    <property type="entry name" value="LipA_acyltrans"/>
</dbReference>
<reference evidence="7 8" key="1">
    <citation type="submission" date="2021-10" db="EMBL/GenBank/DDBJ databases">
        <authorList>
            <person name="Koch H."/>
        </authorList>
    </citation>
    <scope>NUCLEOTIDE SEQUENCE [LARGE SCALE GENOMIC DNA]</scope>
    <source>
        <strain evidence="7">6680</strain>
    </source>
</reference>
<dbReference type="PANTHER" id="PTHR30606:SF10">
    <property type="entry name" value="PHOSPHATIDYLINOSITOL MANNOSIDE ACYLTRANSFERASE"/>
    <property type="match status" value="1"/>
</dbReference>
<dbReference type="PANTHER" id="PTHR30606">
    <property type="entry name" value="LIPID A BIOSYNTHESIS LAUROYL ACYLTRANSFERASE"/>
    <property type="match status" value="1"/>
</dbReference>
<keyword evidence="8" id="KW-1185">Reference proteome</keyword>
<dbReference type="GO" id="GO:0016746">
    <property type="term" value="F:acyltransferase activity"/>
    <property type="evidence" value="ECO:0007669"/>
    <property type="project" value="UniProtKB-KW"/>
</dbReference>
<dbReference type="EC" id="2.3.1.-" evidence="7"/>
<keyword evidence="5" id="KW-0472">Membrane</keyword>
<name>A0ABM8Z3A2_9PROT</name>
<comment type="subcellular location">
    <subcellularLocation>
        <location evidence="1">Cell inner membrane</location>
    </subcellularLocation>
</comment>
<dbReference type="NCBIfam" id="NF006487">
    <property type="entry name" value="PRK08905.1"/>
    <property type="match status" value="1"/>
</dbReference>
<keyword evidence="6 7" id="KW-0012">Acyltransferase</keyword>
<evidence type="ECO:0000313" key="8">
    <source>
        <dbReference type="Proteomes" id="UP000839052"/>
    </source>
</evidence>
<dbReference type="RefSeq" id="WP_239798039.1">
    <property type="nucleotide sequence ID" value="NZ_OU912926.1"/>
</dbReference>
<proteinExistence type="predicted"/>
<evidence type="ECO:0000256" key="2">
    <source>
        <dbReference type="ARBA" id="ARBA00022475"/>
    </source>
</evidence>
<evidence type="ECO:0000256" key="5">
    <source>
        <dbReference type="ARBA" id="ARBA00023136"/>
    </source>
</evidence>
<protein>
    <submittedName>
        <fullName evidence="7">Lipid A biosynthesis lauroyl acyltransferase</fullName>
        <ecNumber evidence="7">2.3.1.-</ecNumber>
    </submittedName>
</protein>
<keyword evidence="2" id="KW-1003">Cell membrane</keyword>
<evidence type="ECO:0000256" key="4">
    <source>
        <dbReference type="ARBA" id="ARBA00022679"/>
    </source>
</evidence>
<dbReference type="EMBL" id="OU912926">
    <property type="protein sequence ID" value="CAG9934406.1"/>
    <property type="molecule type" value="Genomic_DNA"/>
</dbReference>
<evidence type="ECO:0000256" key="1">
    <source>
        <dbReference type="ARBA" id="ARBA00004533"/>
    </source>
</evidence>
<accession>A0ABM8Z3A2</accession>
<dbReference type="PIRSF" id="PIRSF026649">
    <property type="entry name" value="MsbB"/>
    <property type="match status" value="1"/>
</dbReference>
<evidence type="ECO:0000313" key="7">
    <source>
        <dbReference type="EMBL" id="CAG9934406.1"/>
    </source>
</evidence>
<dbReference type="Pfam" id="PF03279">
    <property type="entry name" value="Lip_A_acyltrans"/>
    <property type="match status" value="1"/>
</dbReference>
<gene>
    <name evidence="7" type="ORF">NTG6680_3157</name>
</gene>
<evidence type="ECO:0000256" key="6">
    <source>
        <dbReference type="ARBA" id="ARBA00023315"/>
    </source>
</evidence>
<keyword evidence="4 7" id="KW-0808">Transferase</keyword>